<dbReference type="InterPro" id="IPR052388">
    <property type="entry name" value="Peroxisomal_t2-enoyl-CoA_red"/>
</dbReference>
<evidence type="ECO:0000256" key="5">
    <source>
        <dbReference type="ARBA" id="ARBA00022832"/>
    </source>
</evidence>
<accession>A0ABP1QPI3</accession>
<keyword evidence="10" id="KW-0275">Fatty acid biosynthesis</keyword>
<comment type="function">
    <text evidence="11">Participates in chain elongation of fatty acids. Catalyzes the reduction of trans-2-enoyl-CoAs of varying chain lengths from 6:1 to 16:1, having maximum activity with 10:1 CoA. Has no 2,4-dienoyl-CoA reductase activity.</text>
</comment>
<evidence type="ECO:0000313" key="22">
    <source>
        <dbReference type="Proteomes" id="UP001642540"/>
    </source>
</evidence>
<evidence type="ECO:0000256" key="18">
    <source>
        <dbReference type="ARBA" id="ARBA00049251"/>
    </source>
</evidence>
<dbReference type="PANTHER" id="PTHR24317:SF7">
    <property type="entry name" value="PEROXISOMAL TRANS-2-ENOYL-COA REDUCTASE"/>
    <property type="match status" value="1"/>
</dbReference>
<keyword evidence="6" id="KW-0521">NADP</keyword>
<proteinExistence type="predicted"/>
<reference evidence="21 22" key="1">
    <citation type="submission" date="2024-08" db="EMBL/GenBank/DDBJ databases">
        <authorList>
            <person name="Cucini C."/>
            <person name="Frati F."/>
        </authorList>
    </citation>
    <scope>NUCLEOTIDE SEQUENCE [LARGE SCALE GENOMIC DNA]</scope>
</reference>
<evidence type="ECO:0000313" key="21">
    <source>
        <dbReference type="EMBL" id="CAL8109722.1"/>
    </source>
</evidence>
<evidence type="ECO:0000256" key="13">
    <source>
        <dbReference type="ARBA" id="ARBA00038849"/>
    </source>
</evidence>
<keyword evidence="3" id="KW-0444">Lipid biosynthesis</keyword>
<comment type="caution">
    <text evidence="21">The sequence shown here is derived from an EMBL/GenBank/DDBJ whole genome shotgun (WGS) entry which is preliminary data.</text>
</comment>
<keyword evidence="22" id="KW-1185">Reference proteome</keyword>
<dbReference type="PANTHER" id="PTHR24317">
    <property type="entry name" value="PEROXISOMAL TRANS-2-ENOYL-COA REDUCTASE"/>
    <property type="match status" value="1"/>
</dbReference>
<protein>
    <recommendedName>
        <fullName evidence="14">Peroxisomal trans-2-enoyl-CoA reductase</fullName>
        <ecNumber evidence="13">1.3.1.38</ecNumber>
    </recommendedName>
</protein>
<dbReference type="Gene3D" id="3.40.50.720">
    <property type="entry name" value="NAD(P)-binding Rossmann-like Domain"/>
    <property type="match status" value="1"/>
</dbReference>
<comment type="subunit">
    <text evidence="12">Interacts with PEX5, probably required to target it into peroxisomes.</text>
</comment>
<keyword evidence="8" id="KW-0443">Lipid metabolism</keyword>
<keyword evidence="7" id="KW-0560">Oxidoreductase</keyword>
<comment type="catalytic activity">
    <reaction evidence="17">
        <text>(2E)-hexenoyl-CoA + NADPH + H(+) = hexanoyl-CoA + NADP(+)</text>
        <dbReference type="Rhea" id="RHEA:44956"/>
        <dbReference type="ChEBI" id="CHEBI:15378"/>
        <dbReference type="ChEBI" id="CHEBI:57783"/>
        <dbReference type="ChEBI" id="CHEBI:58349"/>
        <dbReference type="ChEBI" id="CHEBI:62077"/>
        <dbReference type="ChEBI" id="CHEBI:62620"/>
    </reaction>
    <physiologicalReaction direction="left-to-right" evidence="17">
        <dbReference type="Rhea" id="RHEA:44957"/>
    </physiologicalReaction>
</comment>
<keyword evidence="4" id="KW-0597">Phosphoprotein</keyword>
<evidence type="ECO:0000256" key="12">
    <source>
        <dbReference type="ARBA" id="ARBA00038622"/>
    </source>
</evidence>
<dbReference type="Pfam" id="PF13561">
    <property type="entry name" value="adh_short_C2"/>
    <property type="match status" value="1"/>
</dbReference>
<organism evidence="21 22">
    <name type="scientific">Orchesella dallaii</name>
    <dbReference type="NCBI Taxonomy" id="48710"/>
    <lineage>
        <taxon>Eukaryota</taxon>
        <taxon>Metazoa</taxon>
        <taxon>Ecdysozoa</taxon>
        <taxon>Arthropoda</taxon>
        <taxon>Hexapoda</taxon>
        <taxon>Collembola</taxon>
        <taxon>Entomobryomorpha</taxon>
        <taxon>Entomobryoidea</taxon>
        <taxon>Orchesellidae</taxon>
        <taxon>Orchesellinae</taxon>
        <taxon>Orchesella</taxon>
    </lineage>
</organism>
<comment type="catalytic activity">
    <reaction evidence="19">
        <text>(2E)-decenoyl-CoA + NADPH + H(+) = decanoyl-CoA + NADP(+)</text>
        <dbReference type="Rhea" id="RHEA:44960"/>
        <dbReference type="ChEBI" id="CHEBI:15378"/>
        <dbReference type="ChEBI" id="CHEBI:57783"/>
        <dbReference type="ChEBI" id="CHEBI:58349"/>
        <dbReference type="ChEBI" id="CHEBI:61406"/>
        <dbReference type="ChEBI" id="CHEBI:61430"/>
    </reaction>
    <physiologicalReaction direction="left-to-right" evidence="19">
        <dbReference type="Rhea" id="RHEA:44961"/>
    </physiologicalReaction>
</comment>
<evidence type="ECO:0000256" key="2">
    <source>
        <dbReference type="ARBA" id="ARBA00005189"/>
    </source>
</evidence>
<keyword evidence="5" id="KW-0276">Fatty acid metabolism</keyword>
<evidence type="ECO:0000256" key="7">
    <source>
        <dbReference type="ARBA" id="ARBA00023002"/>
    </source>
</evidence>
<evidence type="ECO:0000256" key="14">
    <source>
        <dbReference type="ARBA" id="ARBA00041063"/>
    </source>
</evidence>
<evidence type="ECO:0000256" key="15">
    <source>
        <dbReference type="ARBA" id="ARBA00047570"/>
    </source>
</evidence>
<evidence type="ECO:0000256" key="17">
    <source>
        <dbReference type="ARBA" id="ARBA00049108"/>
    </source>
</evidence>
<evidence type="ECO:0000256" key="8">
    <source>
        <dbReference type="ARBA" id="ARBA00023098"/>
    </source>
</evidence>
<evidence type="ECO:0000256" key="4">
    <source>
        <dbReference type="ARBA" id="ARBA00022553"/>
    </source>
</evidence>
<name>A0ABP1QPI3_9HEXA</name>
<gene>
    <name evidence="21" type="ORF">ODALV1_LOCUS13628</name>
</gene>
<dbReference type="SUPFAM" id="SSF51735">
    <property type="entry name" value="NAD(P)-binding Rossmann-fold domains"/>
    <property type="match status" value="1"/>
</dbReference>
<sequence length="295" mass="31584">MSVFRPDLFKNCVAIVTGGGTGIGRAISYELLSLGAKVVIASRSIEKLENAAGELGKIGDVTPIQCNIRKEDEVKALIGGTLKKYGKLDFLVNNGGGQFPSPAADMSLKGWNAVIETNLTGTYLMMREAYNQWFQDHGGAIVNIIADMWRGFPMMAHTGAARAAVHNLTMTTSVEWAANGVRINSVAPGSCISSPTAAANYSDSVDVFEAIRDKLPPHRTGTTDEVSGAVCFLLSPAASFISGACLNIDCASSLYTTMFSIPEHKNLPAYKWIPAQQKVVTTKKDKTSTDEKSKL</sequence>
<dbReference type="PRINTS" id="PR00081">
    <property type="entry name" value="GDHRDH"/>
</dbReference>
<evidence type="ECO:0000256" key="1">
    <source>
        <dbReference type="ARBA" id="ARBA00004275"/>
    </source>
</evidence>
<dbReference type="EMBL" id="CAXLJM020000041">
    <property type="protein sequence ID" value="CAL8109722.1"/>
    <property type="molecule type" value="Genomic_DNA"/>
</dbReference>
<dbReference type="Proteomes" id="UP001642540">
    <property type="component" value="Unassembled WGS sequence"/>
</dbReference>
<keyword evidence="9" id="KW-0576">Peroxisome</keyword>
<comment type="catalytic activity">
    <reaction evidence="18">
        <text>a (2E)-enoyl-CoA + NADPH + H(+) = a 2,3-saturated acyl-CoA + NADP(+)</text>
        <dbReference type="Rhea" id="RHEA:33763"/>
        <dbReference type="ChEBI" id="CHEBI:15378"/>
        <dbReference type="ChEBI" id="CHEBI:57783"/>
        <dbReference type="ChEBI" id="CHEBI:58349"/>
        <dbReference type="ChEBI" id="CHEBI:58856"/>
        <dbReference type="ChEBI" id="CHEBI:65111"/>
        <dbReference type="EC" id="1.3.1.38"/>
    </reaction>
    <physiologicalReaction direction="left-to-right" evidence="18">
        <dbReference type="Rhea" id="RHEA:33764"/>
    </physiologicalReaction>
</comment>
<comment type="catalytic activity">
    <reaction evidence="20">
        <text>(2E)-octenoyl-CoA + NADPH + H(+) = octanoyl-CoA + NADP(+)</text>
        <dbReference type="Rhea" id="RHEA:44952"/>
        <dbReference type="ChEBI" id="CHEBI:15378"/>
        <dbReference type="ChEBI" id="CHEBI:57386"/>
        <dbReference type="ChEBI" id="CHEBI:57783"/>
        <dbReference type="ChEBI" id="CHEBI:58349"/>
        <dbReference type="ChEBI" id="CHEBI:62242"/>
    </reaction>
    <physiologicalReaction direction="left-to-right" evidence="20">
        <dbReference type="Rhea" id="RHEA:44953"/>
    </physiologicalReaction>
</comment>
<dbReference type="InterPro" id="IPR036291">
    <property type="entry name" value="NAD(P)-bd_dom_sf"/>
</dbReference>
<comment type="catalytic activity">
    <reaction evidence="15">
        <text>(2E)-dodecenoyl-CoA + NADPH + H(+) = dodecanoyl-CoA + NADP(+)</text>
        <dbReference type="Rhea" id="RHEA:44964"/>
        <dbReference type="ChEBI" id="CHEBI:15378"/>
        <dbReference type="ChEBI" id="CHEBI:57330"/>
        <dbReference type="ChEBI" id="CHEBI:57375"/>
        <dbReference type="ChEBI" id="CHEBI:57783"/>
        <dbReference type="ChEBI" id="CHEBI:58349"/>
    </reaction>
    <physiologicalReaction direction="left-to-right" evidence="15">
        <dbReference type="Rhea" id="RHEA:44965"/>
    </physiologicalReaction>
</comment>
<evidence type="ECO:0000256" key="10">
    <source>
        <dbReference type="ARBA" id="ARBA00023160"/>
    </source>
</evidence>
<evidence type="ECO:0000256" key="20">
    <source>
        <dbReference type="ARBA" id="ARBA00049559"/>
    </source>
</evidence>
<comment type="subcellular location">
    <subcellularLocation>
        <location evidence="1">Peroxisome</location>
    </subcellularLocation>
</comment>
<evidence type="ECO:0000256" key="3">
    <source>
        <dbReference type="ARBA" id="ARBA00022516"/>
    </source>
</evidence>
<evidence type="ECO:0000256" key="16">
    <source>
        <dbReference type="ARBA" id="ARBA00048686"/>
    </source>
</evidence>
<dbReference type="InterPro" id="IPR002347">
    <property type="entry name" value="SDR_fam"/>
</dbReference>
<evidence type="ECO:0000256" key="11">
    <source>
        <dbReference type="ARBA" id="ARBA00037124"/>
    </source>
</evidence>
<evidence type="ECO:0000256" key="19">
    <source>
        <dbReference type="ARBA" id="ARBA00049386"/>
    </source>
</evidence>
<evidence type="ECO:0000256" key="6">
    <source>
        <dbReference type="ARBA" id="ARBA00022857"/>
    </source>
</evidence>
<comment type="pathway">
    <text evidence="2">Lipid metabolism.</text>
</comment>
<dbReference type="EC" id="1.3.1.38" evidence="13"/>
<comment type="catalytic activity">
    <reaction evidence="16">
        <text>(2E)-tetradecenoyl-CoA + NADPH + H(+) = tetradecanoyl-CoA + NADP(+)</text>
        <dbReference type="Rhea" id="RHEA:44968"/>
        <dbReference type="ChEBI" id="CHEBI:15378"/>
        <dbReference type="ChEBI" id="CHEBI:57385"/>
        <dbReference type="ChEBI" id="CHEBI:57783"/>
        <dbReference type="ChEBI" id="CHEBI:58349"/>
        <dbReference type="ChEBI" id="CHEBI:61405"/>
    </reaction>
    <physiologicalReaction direction="left-to-right" evidence="16">
        <dbReference type="Rhea" id="RHEA:44969"/>
    </physiologicalReaction>
</comment>
<evidence type="ECO:0000256" key="9">
    <source>
        <dbReference type="ARBA" id="ARBA00023140"/>
    </source>
</evidence>